<dbReference type="PANTHER" id="PTHR43065">
    <property type="entry name" value="SENSOR HISTIDINE KINASE"/>
    <property type="match status" value="1"/>
</dbReference>
<evidence type="ECO:0000256" key="4">
    <source>
        <dbReference type="ARBA" id="ARBA00022679"/>
    </source>
</evidence>
<keyword evidence="3" id="KW-0597">Phosphoprotein</keyword>
<gene>
    <name evidence="11" type="ORF">IEO70_06620</name>
</gene>
<evidence type="ECO:0000256" key="3">
    <source>
        <dbReference type="ARBA" id="ARBA00022553"/>
    </source>
</evidence>
<dbReference type="Pfam" id="PF02518">
    <property type="entry name" value="HATPase_c"/>
    <property type="match status" value="1"/>
</dbReference>
<dbReference type="PRINTS" id="PR00344">
    <property type="entry name" value="BCTRLSENSOR"/>
</dbReference>
<dbReference type="InterPro" id="IPR005467">
    <property type="entry name" value="His_kinase_dom"/>
</dbReference>
<comment type="caution">
    <text evidence="11">The sequence shown here is derived from an EMBL/GenBank/DDBJ whole genome shotgun (WGS) entry which is preliminary data.</text>
</comment>
<evidence type="ECO:0000256" key="9">
    <source>
        <dbReference type="SAM" id="Phobius"/>
    </source>
</evidence>
<keyword evidence="4" id="KW-0808">Transferase</keyword>
<keyword evidence="6" id="KW-0418">Kinase</keyword>
<dbReference type="PROSITE" id="PS50109">
    <property type="entry name" value="HIS_KIN"/>
    <property type="match status" value="1"/>
</dbReference>
<proteinExistence type="predicted"/>
<feature type="transmembrane region" description="Helical" evidence="9">
    <location>
        <begin position="69"/>
        <end position="88"/>
    </location>
</feature>
<dbReference type="CDD" id="cd00082">
    <property type="entry name" value="HisKA"/>
    <property type="match status" value="1"/>
</dbReference>
<keyword evidence="7" id="KW-0067">ATP-binding</keyword>
<dbReference type="InterPro" id="IPR004358">
    <property type="entry name" value="Sig_transdc_His_kin-like_C"/>
</dbReference>
<dbReference type="PANTHER" id="PTHR43065:SF46">
    <property type="entry name" value="C4-DICARBOXYLATE TRANSPORT SENSOR PROTEIN DCTB"/>
    <property type="match status" value="1"/>
</dbReference>
<dbReference type="SMART" id="SM00388">
    <property type="entry name" value="HisKA"/>
    <property type="match status" value="1"/>
</dbReference>
<feature type="transmembrane region" description="Helical" evidence="9">
    <location>
        <begin position="15"/>
        <end position="38"/>
    </location>
</feature>
<feature type="domain" description="Histidine kinase" evidence="10">
    <location>
        <begin position="199"/>
        <end position="405"/>
    </location>
</feature>
<evidence type="ECO:0000256" key="5">
    <source>
        <dbReference type="ARBA" id="ARBA00022741"/>
    </source>
</evidence>
<dbReference type="GO" id="GO:0005524">
    <property type="term" value="F:ATP binding"/>
    <property type="evidence" value="ECO:0007669"/>
    <property type="project" value="UniProtKB-KW"/>
</dbReference>
<dbReference type="SUPFAM" id="SSF47384">
    <property type="entry name" value="Homodimeric domain of signal transducing histidine kinase"/>
    <property type="match status" value="1"/>
</dbReference>
<evidence type="ECO:0000313" key="12">
    <source>
        <dbReference type="Proteomes" id="UP000602076"/>
    </source>
</evidence>
<accession>A0A927HB23</accession>
<dbReference type="AlphaFoldDB" id="A0A927HB23"/>
<dbReference type="EMBL" id="JACXSI010000012">
    <property type="protein sequence ID" value="MBD3108036.1"/>
    <property type="molecule type" value="Genomic_DNA"/>
</dbReference>
<name>A0A927HB23_9BACI</name>
<dbReference type="InterPro" id="IPR003594">
    <property type="entry name" value="HATPase_dom"/>
</dbReference>
<dbReference type="GO" id="GO:0000155">
    <property type="term" value="F:phosphorelay sensor kinase activity"/>
    <property type="evidence" value="ECO:0007669"/>
    <property type="project" value="InterPro"/>
</dbReference>
<dbReference type="Gene3D" id="1.10.287.130">
    <property type="match status" value="1"/>
</dbReference>
<evidence type="ECO:0000256" key="6">
    <source>
        <dbReference type="ARBA" id="ARBA00022777"/>
    </source>
</evidence>
<feature type="transmembrane region" description="Helical" evidence="9">
    <location>
        <begin position="115"/>
        <end position="133"/>
    </location>
</feature>
<dbReference type="Gene3D" id="3.30.565.10">
    <property type="entry name" value="Histidine kinase-like ATPase, C-terminal domain"/>
    <property type="match status" value="1"/>
</dbReference>
<sequence length="405" mass="46169">MLKNYQYYQNQRQKIFIGFMVAILLMAITGVSVTSITWQKSPLLLSFLILLITLLAITLTLFIKKNKDLYKTIFIVLLTIYLYSIFWIFPETAVMLSMLAIAPIIPIFLFDKKGFFIVASFNIIFGSAFIYIIACTSLKDIYTYLSMDTFLNIYNFIAIQVILIFAFFATNNKLKTIEVYHKELEQAKQENSTSQLAASIAHEIRTPITVVKGFAQLLEEDTNLNHEKKAYVKLILNELNYTELIITDYLSLAKPQSAKIQKIELNTEIKKVADLLLNYAQQQQIAISLSLKDDMYVRIDPIELKQVLVNIIKNGIESMKANNTIEIYTCQIGNIARISISDHGLGMTQEQIEQLGTPFYSLKDRGTGIGLTICYHIVHKYKGEIEVTSQLGVGTTFNIYLPLHD</sequence>
<keyword evidence="8" id="KW-0902">Two-component regulatory system</keyword>
<comment type="catalytic activity">
    <reaction evidence="1">
        <text>ATP + protein L-histidine = ADP + protein N-phospho-L-histidine.</text>
        <dbReference type="EC" id="2.7.13.3"/>
    </reaction>
</comment>
<feature type="transmembrane region" description="Helical" evidence="9">
    <location>
        <begin position="94"/>
        <end position="110"/>
    </location>
</feature>
<protein>
    <recommendedName>
        <fullName evidence="2">histidine kinase</fullName>
        <ecNumber evidence="2">2.7.13.3</ecNumber>
    </recommendedName>
</protein>
<dbReference type="RefSeq" id="WP_190997574.1">
    <property type="nucleotide sequence ID" value="NZ_JACXSI010000012.1"/>
</dbReference>
<evidence type="ECO:0000256" key="8">
    <source>
        <dbReference type="ARBA" id="ARBA00023012"/>
    </source>
</evidence>
<keyword evidence="9" id="KW-0472">Membrane</keyword>
<dbReference type="InterPro" id="IPR003661">
    <property type="entry name" value="HisK_dim/P_dom"/>
</dbReference>
<evidence type="ECO:0000256" key="1">
    <source>
        <dbReference type="ARBA" id="ARBA00000085"/>
    </source>
</evidence>
<keyword evidence="9" id="KW-0812">Transmembrane</keyword>
<dbReference type="Proteomes" id="UP000602076">
    <property type="component" value="Unassembled WGS sequence"/>
</dbReference>
<evidence type="ECO:0000256" key="7">
    <source>
        <dbReference type="ARBA" id="ARBA00022840"/>
    </source>
</evidence>
<feature type="transmembrane region" description="Helical" evidence="9">
    <location>
        <begin position="44"/>
        <end position="62"/>
    </location>
</feature>
<dbReference type="SMART" id="SM00387">
    <property type="entry name" value="HATPase_c"/>
    <property type="match status" value="1"/>
</dbReference>
<keyword evidence="5" id="KW-0547">Nucleotide-binding</keyword>
<dbReference type="Pfam" id="PF00512">
    <property type="entry name" value="HisKA"/>
    <property type="match status" value="1"/>
</dbReference>
<evidence type="ECO:0000259" key="10">
    <source>
        <dbReference type="PROSITE" id="PS50109"/>
    </source>
</evidence>
<dbReference type="InterPro" id="IPR036890">
    <property type="entry name" value="HATPase_C_sf"/>
</dbReference>
<evidence type="ECO:0000313" key="11">
    <source>
        <dbReference type="EMBL" id="MBD3108036.1"/>
    </source>
</evidence>
<reference evidence="11" key="1">
    <citation type="submission" date="2020-09" db="EMBL/GenBank/DDBJ databases">
        <title>Bacillus faecalis sp. nov., a moderately halophilic bacterium isolated from cow faeces.</title>
        <authorList>
            <person name="Jiang L."/>
            <person name="Lee J."/>
        </authorList>
    </citation>
    <scope>NUCLEOTIDE SEQUENCE</scope>
    <source>
        <strain evidence="11">AGMB 02131</strain>
    </source>
</reference>
<dbReference type="SUPFAM" id="SSF55874">
    <property type="entry name" value="ATPase domain of HSP90 chaperone/DNA topoisomerase II/histidine kinase"/>
    <property type="match status" value="1"/>
</dbReference>
<keyword evidence="12" id="KW-1185">Reference proteome</keyword>
<dbReference type="InterPro" id="IPR036097">
    <property type="entry name" value="HisK_dim/P_sf"/>
</dbReference>
<organism evidence="11 12">
    <name type="scientific">Peribacillus faecalis</name>
    <dbReference type="NCBI Taxonomy" id="2772559"/>
    <lineage>
        <taxon>Bacteria</taxon>
        <taxon>Bacillati</taxon>
        <taxon>Bacillota</taxon>
        <taxon>Bacilli</taxon>
        <taxon>Bacillales</taxon>
        <taxon>Bacillaceae</taxon>
        <taxon>Peribacillus</taxon>
    </lineage>
</organism>
<dbReference type="EC" id="2.7.13.3" evidence="2"/>
<evidence type="ECO:0000256" key="2">
    <source>
        <dbReference type="ARBA" id="ARBA00012438"/>
    </source>
</evidence>
<feature type="transmembrane region" description="Helical" evidence="9">
    <location>
        <begin position="153"/>
        <end position="170"/>
    </location>
</feature>
<keyword evidence="9" id="KW-1133">Transmembrane helix</keyword>